<dbReference type="PANTHER" id="PTHR33254:SF16">
    <property type="entry name" value="BLR3842 PROTEIN"/>
    <property type="match status" value="1"/>
</dbReference>
<evidence type="ECO:0000256" key="11">
    <source>
        <dbReference type="ARBA" id="ARBA00047973"/>
    </source>
</evidence>
<evidence type="ECO:0000256" key="10">
    <source>
        <dbReference type="ARBA" id="ARBA00032305"/>
    </source>
</evidence>
<evidence type="ECO:0000313" key="14">
    <source>
        <dbReference type="Proteomes" id="UP001499984"/>
    </source>
</evidence>
<comment type="catalytic activity">
    <reaction evidence="11">
        <text>oxaloacetate + H(+) = pyruvate + CO2</text>
        <dbReference type="Rhea" id="RHEA:15641"/>
        <dbReference type="ChEBI" id="CHEBI:15361"/>
        <dbReference type="ChEBI" id="CHEBI:15378"/>
        <dbReference type="ChEBI" id="CHEBI:16452"/>
        <dbReference type="ChEBI" id="CHEBI:16526"/>
        <dbReference type="EC" id="4.1.1.112"/>
    </reaction>
</comment>
<organism evidence="13 14">
    <name type="scientific">Streptomyces shaanxiensis</name>
    <dbReference type="NCBI Taxonomy" id="653357"/>
    <lineage>
        <taxon>Bacteria</taxon>
        <taxon>Bacillati</taxon>
        <taxon>Actinomycetota</taxon>
        <taxon>Actinomycetes</taxon>
        <taxon>Kitasatosporales</taxon>
        <taxon>Streptomycetaceae</taxon>
        <taxon>Streptomyces</taxon>
    </lineage>
</organism>
<comment type="caution">
    <text evidence="13">The sequence shown here is derived from an EMBL/GenBank/DDBJ whole genome shotgun (WGS) entry which is preliminary data.</text>
</comment>
<evidence type="ECO:0000256" key="7">
    <source>
        <dbReference type="ARBA" id="ARBA00016549"/>
    </source>
</evidence>
<gene>
    <name evidence="13" type="ORF">GCM10022233_77460</name>
</gene>
<dbReference type="InterPro" id="IPR005493">
    <property type="entry name" value="RraA/RraA-like"/>
</dbReference>
<evidence type="ECO:0000256" key="3">
    <source>
        <dbReference type="ARBA" id="ARBA00008621"/>
    </source>
</evidence>
<dbReference type="PANTHER" id="PTHR33254">
    <property type="entry name" value="4-HYDROXY-4-METHYL-2-OXOGLUTARATE ALDOLASE 3-RELATED"/>
    <property type="match status" value="1"/>
</dbReference>
<feature type="region of interest" description="Disordered" evidence="12">
    <location>
        <begin position="187"/>
        <end position="283"/>
    </location>
</feature>
<evidence type="ECO:0000256" key="5">
    <source>
        <dbReference type="ARBA" id="ARBA00012213"/>
    </source>
</evidence>
<name>A0ABP7W998_9ACTN</name>
<feature type="compositionally biased region" description="Basic and acidic residues" evidence="12">
    <location>
        <begin position="216"/>
        <end position="231"/>
    </location>
</feature>
<dbReference type="Pfam" id="PF03737">
    <property type="entry name" value="RraA-like"/>
    <property type="match status" value="1"/>
</dbReference>
<accession>A0ABP7W998</accession>
<dbReference type="EC" id="4.1.3.17" evidence="5"/>
<keyword evidence="14" id="KW-1185">Reference proteome</keyword>
<dbReference type="NCBIfam" id="NF006731">
    <property type="entry name" value="PRK09262.1"/>
    <property type="match status" value="1"/>
</dbReference>
<evidence type="ECO:0000256" key="12">
    <source>
        <dbReference type="SAM" id="MobiDB-lite"/>
    </source>
</evidence>
<evidence type="ECO:0000256" key="1">
    <source>
        <dbReference type="ARBA" id="ARBA00001342"/>
    </source>
</evidence>
<dbReference type="InterPro" id="IPR036704">
    <property type="entry name" value="RraA/RraA-like_sf"/>
</dbReference>
<dbReference type="EMBL" id="BAAAZY010000028">
    <property type="protein sequence ID" value="GAA4084075.1"/>
    <property type="molecule type" value="Genomic_DNA"/>
</dbReference>
<evidence type="ECO:0000256" key="8">
    <source>
        <dbReference type="ARBA" id="ARBA00025046"/>
    </source>
</evidence>
<dbReference type="Proteomes" id="UP001499984">
    <property type="component" value="Unassembled WGS sequence"/>
</dbReference>
<comment type="similarity">
    <text evidence="3">Belongs to the class II aldolase/RraA-like family.</text>
</comment>
<comment type="function">
    <text evidence="8">Catalyzes the aldol cleavage of 4-hydroxy-4-methyl-2-oxoglutarate (HMG) into 2 molecules of pyruvate. Also contains a secondary oxaloacetate (OAA) decarboxylase activity due to the common pyruvate enolate transition state formed following C-C bond cleavage in the retro-aldol and decarboxylation reactions.</text>
</comment>
<comment type="subunit">
    <text evidence="4">Homotrimer.</text>
</comment>
<protein>
    <recommendedName>
        <fullName evidence="7">Putative 4-hydroxy-4-methyl-2-oxoglutarate aldolase</fullName>
        <ecNumber evidence="6">4.1.1.112</ecNumber>
        <ecNumber evidence="5">4.1.3.17</ecNumber>
    </recommendedName>
    <alternativeName>
        <fullName evidence="10">Oxaloacetate decarboxylase</fullName>
    </alternativeName>
    <alternativeName>
        <fullName evidence="9">RraA-like protein</fullName>
    </alternativeName>
</protein>
<evidence type="ECO:0000256" key="4">
    <source>
        <dbReference type="ARBA" id="ARBA00011233"/>
    </source>
</evidence>
<reference evidence="14" key="1">
    <citation type="journal article" date="2019" name="Int. J. Syst. Evol. Microbiol.">
        <title>The Global Catalogue of Microorganisms (GCM) 10K type strain sequencing project: providing services to taxonomists for standard genome sequencing and annotation.</title>
        <authorList>
            <consortium name="The Broad Institute Genomics Platform"/>
            <consortium name="The Broad Institute Genome Sequencing Center for Infectious Disease"/>
            <person name="Wu L."/>
            <person name="Ma J."/>
        </authorList>
    </citation>
    <scope>NUCLEOTIDE SEQUENCE [LARGE SCALE GENOMIC DNA]</scope>
    <source>
        <strain evidence="14">JCM 16925</strain>
    </source>
</reference>
<comment type="cofactor">
    <cofactor evidence="2">
        <name>a divalent metal cation</name>
        <dbReference type="ChEBI" id="CHEBI:60240"/>
    </cofactor>
</comment>
<dbReference type="SUPFAM" id="SSF89562">
    <property type="entry name" value="RraA-like"/>
    <property type="match status" value="1"/>
</dbReference>
<feature type="compositionally biased region" description="Basic residues" evidence="12">
    <location>
        <begin position="232"/>
        <end position="260"/>
    </location>
</feature>
<evidence type="ECO:0000313" key="13">
    <source>
        <dbReference type="EMBL" id="GAA4084075.1"/>
    </source>
</evidence>
<evidence type="ECO:0000256" key="2">
    <source>
        <dbReference type="ARBA" id="ARBA00001968"/>
    </source>
</evidence>
<dbReference type="Gene3D" id="3.50.30.40">
    <property type="entry name" value="Ribonuclease E inhibitor RraA/RraA-like"/>
    <property type="match status" value="1"/>
</dbReference>
<proteinExistence type="inferred from homology"/>
<dbReference type="EC" id="4.1.1.112" evidence="6"/>
<comment type="catalytic activity">
    <reaction evidence="1">
        <text>4-hydroxy-4-methyl-2-oxoglutarate = 2 pyruvate</text>
        <dbReference type="Rhea" id="RHEA:22748"/>
        <dbReference type="ChEBI" id="CHEBI:15361"/>
        <dbReference type="ChEBI" id="CHEBI:58276"/>
        <dbReference type="EC" id="4.1.3.17"/>
    </reaction>
</comment>
<evidence type="ECO:0000256" key="9">
    <source>
        <dbReference type="ARBA" id="ARBA00030169"/>
    </source>
</evidence>
<dbReference type="RefSeq" id="WP_345020418.1">
    <property type="nucleotide sequence ID" value="NZ_BAAAZY010000028.1"/>
</dbReference>
<dbReference type="CDD" id="cd16841">
    <property type="entry name" value="RraA_family"/>
    <property type="match status" value="1"/>
</dbReference>
<sequence length="283" mass="30382">MGQRDDARFRHQRGQVLAHGFAFVSAYSSATIHEAQGRLGALESAIKPVDHRMSLCGPAFTLQRAPRDNLMLQTAIGYARPGDVIVVSAGAYEEAGSFGDALANACRAKGLGGLITDTGVRDTEDLRALGFPVFSRSISIKGTVKETVGPMCEPVTVGGVLVRPGDVMRADADGVVVVRREDAAEVATASQERAGARGGRLHRRVPGGPNRRRDVRSRAAADVERARDRGRVTRRPAARHVAYRRAARRPARGRPCRSPRARVGVRPVSGKRSPDRPGCPRAT</sequence>
<evidence type="ECO:0000256" key="6">
    <source>
        <dbReference type="ARBA" id="ARBA00012947"/>
    </source>
</evidence>